<proteinExistence type="predicted"/>
<feature type="domain" description="Bulb-type lectin" evidence="2">
    <location>
        <begin position="30"/>
        <end position="142"/>
    </location>
</feature>
<evidence type="ECO:0000256" key="1">
    <source>
        <dbReference type="SAM" id="SignalP"/>
    </source>
</evidence>
<dbReference type="SMART" id="SM00108">
    <property type="entry name" value="B_lectin"/>
    <property type="match status" value="1"/>
</dbReference>
<name>A0A8J7TDF9_ATRSP</name>
<gene>
    <name evidence="3" type="primary">Lec_4</name>
    <name evidence="3" type="ORF">GTO95_0007857</name>
</gene>
<dbReference type="InterPro" id="IPR036426">
    <property type="entry name" value="Bulb-type_lectin_dom_sf"/>
</dbReference>
<accession>A0A8J7TDF9</accession>
<dbReference type="AlphaFoldDB" id="A0A8J7TDF9"/>
<evidence type="ECO:0000313" key="4">
    <source>
        <dbReference type="Proteomes" id="UP000736164"/>
    </source>
</evidence>
<dbReference type="Proteomes" id="UP000736164">
    <property type="component" value="Unassembled WGS sequence"/>
</dbReference>
<sequence length="147" mass="16450">MTQKMAALMLLLLIMTVVPISGKCVQCELSHQLGKDEQLRKGDYLLSENGNFKAIFQDDGNFVVYGWKPVWASNTDGLHNADHLIMQSDSNLVAYKTDGKAMWHTGTYTDINSFKDCVLQLRNDGTLIVERDGHEVWSSAKSQGLKV</sequence>
<feature type="chain" id="PRO_5035195414" evidence="1">
    <location>
        <begin position="23"/>
        <end position="147"/>
    </location>
</feature>
<dbReference type="InterPro" id="IPR001480">
    <property type="entry name" value="Bulb-type_lectin_dom"/>
</dbReference>
<keyword evidence="1" id="KW-0732">Signal</keyword>
<feature type="non-terminal residue" evidence="3">
    <location>
        <position position="1"/>
    </location>
</feature>
<evidence type="ECO:0000259" key="2">
    <source>
        <dbReference type="PROSITE" id="PS50927"/>
    </source>
</evidence>
<evidence type="ECO:0000313" key="3">
    <source>
        <dbReference type="EMBL" id="MBN3318806.1"/>
    </source>
</evidence>
<comment type="caution">
    <text evidence="3">The sequence shown here is derived from an EMBL/GenBank/DDBJ whole genome shotgun (WGS) entry which is preliminary data.</text>
</comment>
<dbReference type="SUPFAM" id="SSF51110">
    <property type="entry name" value="alpha-D-mannose-specific plant lectins"/>
    <property type="match status" value="1"/>
</dbReference>
<feature type="signal peptide" evidence="1">
    <location>
        <begin position="1"/>
        <end position="22"/>
    </location>
</feature>
<feature type="non-terminal residue" evidence="3">
    <location>
        <position position="147"/>
    </location>
</feature>
<dbReference type="PROSITE" id="PS50927">
    <property type="entry name" value="BULB_LECTIN"/>
    <property type="match status" value="1"/>
</dbReference>
<keyword evidence="4" id="KW-1185">Reference proteome</keyword>
<dbReference type="EMBL" id="JAAWVO010042012">
    <property type="protein sequence ID" value="MBN3318806.1"/>
    <property type="molecule type" value="Genomic_DNA"/>
</dbReference>
<organism evidence="3 4">
    <name type="scientific">Atractosteus spatula</name>
    <name type="common">Alligator gar</name>
    <name type="synonym">Lepisosteus spatula</name>
    <dbReference type="NCBI Taxonomy" id="7917"/>
    <lineage>
        <taxon>Eukaryota</taxon>
        <taxon>Metazoa</taxon>
        <taxon>Chordata</taxon>
        <taxon>Craniata</taxon>
        <taxon>Vertebrata</taxon>
        <taxon>Euteleostomi</taxon>
        <taxon>Actinopterygii</taxon>
        <taxon>Neopterygii</taxon>
        <taxon>Holostei</taxon>
        <taxon>Semionotiformes</taxon>
        <taxon>Lepisosteidae</taxon>
        <taxon>Atractosteus</taxon>
    </lineage>
</organism>
<protein>
    <submittedName>
        <fullName evidence="3">LEC protein</fullName>
    </submittedName>
</protein>
<dbReference type="Gene3D" id="2.90.10.30">
    <property type="match status" value="1"/>
</dbReference>
<reference evidence="3" key="1">
    <citation type="journal article" date="2021" name="Cell">
        <title>Tracing the genetic footprints of vertebrate landing in non-teleost ray-finned fishes.</title>
        <authorList>
            <person name="Bi X."/>
            <person name="Wang K."/>
            <person name="Yang L."/>
            <person name="Pan H."/>
            <person name="Jiang H."/>
            <person name="Wei Q."/>
            <person name="Fang M."/>
            <person name="Yu H."/>
            <person name="Zhu C."/>
            <person name="Cai Y."/>
            <person name="He Y."/>
            <person name="Gan X."/>
            <person name="Zeng H."/>
            <person name="Yu D."/>
            <person name="Zhu Y."/>
            <person name="Jiang H."/>
            <person name="Qiu Q."/>
            <person name="Yang H."/>
            <person name="Zhang Y.E."/>
            <person name="Wang W."/>
            <person name="Zhu M."/>
            <person name="He S."/>
            <person name="Zhang G."/>
        </authorList>
    </citation>
    <scope>NUCLEOTIDE SEQUENCE</scope>
    <source>
        <strain evidence="3">Allg_001</strain>
    </source>
</reference>